<accession>A0A4D6N0N5</accession>
<dbReference type="Proteomes" id="UP000501690">
    <property type="component" value="Linkage Group LG9"/>
</dbReference>
<sequence>MNETRARILRVVRFEGSFEADWRRTREDIGVQKKNLGILKLLARKPGGASCFWEFLGSFEEPPGDESLYRQATQTCNQFLGFVDELSGGDEHPLGDTSRIYLVLMFCVFWGDSNRGKMKSYLIIDDIDKNCKEGRMVKGWGQGCWKNLEMPRWYAHPGSMGLAAKRLRKGCNTA</sequence>
<gene>
    <name evidence="1" type="ORF">DEO72_LG9g998</name>
</gene>
<reference evidence="1 2" key="1">
    <citation type="submission" date="2019-04" db="EMBL/GenBank/DDBJ databases">
        <title>An improved genome assembly and genetic linkage map for asparagus bean, Vigna unguiculata ssp. sesquipedialis.</title>
        <authorList>
            <person name="Xia Q."/>
            <person name="Zhang R."/>
            <person name="Dong Y."/>
        </authorList>
    </citation>
    <scope>NUCLEOTIDE SEQUENCE [LARGE SCALE GENOMIC DNA]</scope>
    <source>
        <tissue evidence="1">Leaf</tissue>
    </source>
</reference>
<dbReference type="EMBL" id="CP039353">
    <property type="protein sequence ID" value="QCE05989.1"/>
    <property type="molecule type" value="Genomic_DNA"/>
</dbReference>
<evidence type="ECO:0000313" key="1">
    <source>
        <dbReference type="EMBL" id="QCE05989.1"/>
    </source>
</evidence>
<dbReference type="AlphaFoldDB" id="A0A4D6N0N5"/>
<evidence type="ECO:0000313" key="2">
    <source>
        <dbReference type="Proteomes" id="UP000501690"/>
    </source>
</evidence>
<protein>
    <submittedName>
        <fullName evidence="1">Uncharacterized protein</fullName>
    </submittedName>
</protein>
<keyword evidence="2" id="KW-1185">Reference proteome</keyword>
<name>A0A4D6N0N5_VIGUN</name>
<proteinExistence type="predicted"/>
<organism evidence="1 2">
    <name type="scientific">Vigna unguiculata</name>
    <name type="common">Cowpea</name>
    <dbReference type="NCBI Taxonomy" id="3917"/>
    <lineage>
        <taxon>Eukaryota</taxon>
        <taxon>Viridiplantae</taxon>
        <taxon>Streptophyta</taxon>
        <taxon>Embryophyta</taxon>
        <taxon>Tracheophyta</taxon>
        <taxon>Spermatophyta</taxon>
        <taxon>Magnoliopsida</taxon>
        <taxon>eudicotyledons</taxon>
        <taxon>Gunneridae</taxon>
        <taxon>Pentapetalae</taxon>
        <taxon>rosids</taxon>
        <taxon>fabids</taxon>
        <taxon>Fabales</taxon>
        <taxon>Fabaceae</taxon>
        <taxon>Papilionoideae</taxon>
        <taxon>50 kb inversion clade</taxon>
        <taxon>NPAAA clade</taxon>
        <taxon>indigoferoid/millettioid clade</taxon>
        <taxon>Phaseoleae</taxon>
        <taxon>Vigna</taxon>
    </lineage>
</organism>